<keyword evidence="1" id="KW-0472">Membrane</keyword>
<keyword evidence="2" id="KW-1185">Reference proteome</keyword>
<protein>
    <submittedName>
        <fullName evidence="3">Uncharacterized protein</fullName>
    </submittedName>
</protein>
<name>A0A914QUW3_9BILA</name>
<reference evidence="3" key="1">
    <citation type="submission" date="2022-11" db="UniProtKB">
        <authorList>
            <consortium name="WormBaseParasite"/>
        </authorList>
    </citation>
    <scope>IDENTIFICATION</scope>
</reference>
<evidence type="ECO:0000313" key="2">
    <source>
        <dbReference type="Proteomes" id="UP000887578"/>
    </source>
</evidence>
<proteinExistence type="predicted"/>
<dbReference type="WBParaSite" id="PDA_v2.g5564.t1">
    <property type="protein sequence ID" value="PDA_v2.g5564.t1"/>
    <property type="gene ID" value="PDA_v2.g5564"/>
</dbReference>
<organism evidence="2 3">
    <name type="scientific">Panagrolaimus davidi</name>
    <dbReference type="NCBI Taxonomy" id="227884"/>
    <lineage>
        <taxon>Eukaryota</taxon>
        <taxon>Metazoa</taxon>
        <taxon>Ecdysozoa</taxon>
        <taxon>Nematoda</taxon>
        <taxon>Chromadorea</taxon>
        <taxon>Rhabditida</taxon>
        <taxon>Tylenchina</taxon>
        <taxon>Panagrolaimomorpha</taxon>
        <taxon>Panagrolaimoidea</taxon>
        <taxon>Panagrolaimidae</taxon>
        <taxon>Panagrolaimus</taxon>
    </lineage>
</organism>
<sequence length="73" mass="8052">MCAIPTTLSFIVHFLQVLGMTTVAIPENEFCRASLTLFTIISQLLIFLLGLLGGIVETNIEYDLHSLVSFFSS</sequence>
<feature type="transmembrane region" description="Helical" evidence="1">
    <location>
        <begin position="37"/>
        <end position="56"/>
    </location>
</feature>
<evidence type="ECO:0000313" key="3">
    <source>
        <dbReference type="WBParaSite" id="PDA_v2.g5564.t1"/>
    </source>
</evidence>
<dbReference type="AlphaFoldDB" id="A0A914QUW3"/>
<feature type="transmembrane region" description="Helical" evidence="1">
    <location>
        <begin position="6"/>
        <end position="25"/>
    </location>
</feature>
<accession>A0A914QUW3</accession>
<dbReference type="Proteomes" id="UP000887578">
    <property type="component" value="Unplaced"/>
</dbReference>
<keyword evidence="1" id="KW-0812">Transmembrane</keyword>
<keyword evidence="1" id="KW-1133">Transmembrane helix</keyword>
<evidence type="ECO:0000256" key="1">
    <source>
        <dbReference type="SAM" id="Phobius"/>
    </source>
</evidence>